<reference evidence="1 2" key="1">
    <citation type="submission" date="2019-02" db="EMBL/GenBank/DDBJ databases">
        <title>Genomic plasticity associated with the antimicrobial resistance in Vibrio cholerae.</title>
        <authorList>
            <person name="Verma J."/>
            <person name="Bag S."/>
            <person name="Saha B."/>
            <person name="Kumar P."/>
            <person name="Ghosh T.S."/>
            <person name="Dayal M."/>
            <person name="Senapati T."/>
            <person name="Mehra S."/>
            <person name="Dey P."/>
            <person name="Desigamani A."/>
            <person name="Kumar D."/>
            <person name="Rana P."/>
            <person name="Kumar B."/>
            <person name="Maiti T.K."/>
            <person name="Sharma N.C."/>
            <person name="Bhadra R.K."/>
            <person name="Mutreja A."/>
            <person name="Nair G.B."/>
            <person name="Ramamurthy T."/>
            <person name="Das B."/>
        </authorList>
    </citation>
    <scope>NUCLEOTIDE SEQUENCE [LARGE SCALE GENOMIC DNA]</scope>
    <source>
        <strain evidence="1 2">IDH06781</strain>
    </source>
</reference>
<gene>
    <name evidence="1" type="ORF">EYB64_12355</name>
</gene>
<evidence type="ECO:0000313" key="1">
    <source>
        <dbReference type="EMBL" id="TBM41360.1"/>
    </source>
</evidence>
<protein>
    <submittedName>
        <fullName evidence="1">Uncharacterized protein</fullName>
    </submittedName>
</protein>
<dbReference type="EMBL" id="SISP01000020">
    <property type="protein sequence ID" value="TBM41360.1"/>
    <property type="molecule type" value="Genomic_DNA"/>
</dbReference>
<dbReference type="RefSeq" id="WP_114709121.1">
    <property type="nucleotide sequence ID" value="NZ_JACWKW010000009.1"/>
</dbReference>
<comment type="caution">
    <text evidence="1">The sequence shown here is derived from an EMBL/GenBank/DDBJ whole genome shotgun (WGS) entry which is preliminary data.</text>
</comment>
<sequence>MQLNEEQKLSLESGEFIHTIANFLIDGSLKKENIDAHRSQVIMEISEALRKVAVVDADAPLLLVNGVKLSEYPRSAWIDLARRLFDADTDTPLLDIIKQIRN</sequence>
<organism evidence="1 2">
    <name type="scientific">Vibrio cholerae</name>
    <dbReference type="NCBI Taxonomy" id="666"/>
    <lineage>
        <taxon>Bacteria</taxon>
        <taxon>Pseudomonadati</taxon>
        <taxon>Pseudomonadota</taxon>
        <taxon>Gammaproteobacteria</taxon>
        <taxon>Vibrionales</taxon>
        <taxon>Vibrionaceae</taxon>
        <taxon>Vibrio</taxon>
    </lineage>
</organism>
<dbReference type="AlphaFoldDB" id="A0A7Z7YDT5"/>
<dbReference type="Proteomes" id="UP000294145">
    <property type="component" value="Unassembled WGS sequence"/>
</dbReference>
<accession>A0A7Z7YDT5</accession>
<evidence type="ECO:0000313" key="2">
    <source>
        <dbReference type="Proteomes" id="UP000294145"/>
    </source>
</evidence>
<name>A0A7Z7YDT5_VIBCL</name>
<proteinExistence type="predicted"/>